<feature type="domain" description="Thioredoxin" evidence="2">
    <location>
        <begin position="43"/>
        <end position="196"/>
    </location>
</feature>
<evidence type="ECO:0000256" key="1">
    <source>
        <dbReference type="ARBA" id="ARBA00022737"/>
    </source>
</evidence>
<dbReference type="CDD" id="cd14951">
    <property type="entry name" value="NHL-2_like"/>
    <property type="match status" value="1"/>
</dbReference>
<proteinExistence type="predicted"/>
<dbReference type="InterPro" id="IPR011042">
    <property type="entry name" value="6-blade_b-propeller_TolB-like"/>
</dbReference>
<evidence type="ECO:0000259" key="2">
    <source>
        <dbReference type="PROSITE" id="PS51352"/>
    </source>
</evidence>
<gene>
    <name evidence="3" type="ORF">ACA1_164010</name>
</gene>
<dbReference type="Pfam" id="PF13905">
    <property type="entry name" value="Thioredoxin_8"/>
    <property type="match status" value="1"/>
</dbReference>
<dbReference type="SUPFAM" id="SSF75011">
    <property type="entry name" value="3-carboxy-cis,cis-mucoante lactonizing enzyme"/>
    <property type="match status" value="1"/>
</dbReference>
<dbReference type="InterPro" id="IPR013766">
    <property type="entry name" value="Thioredoxin_domain"/>
</dbReference>
<dbReference type="PANTHER" id="PTHR46388">
    <property type="entry name" value="NHL REPEAT-CONTAINING PROTEIN 2"/>
    <property type="match status" value="1"/>
</dbReference>
<reference evidence="3 4" key="1">
    <citation type="journal article" date="2013" name="Genome Biol.">
        <title>Genome of Acanthamoeba castellanii highlights extensive lateral gene transfer and early evolution of tyrosine kinase signaling.</title>
        <authorList>
            <person name="Clarke M."/>
            <person name="Lohan A.J."/>
            <person name="Liu B."/>
            <person name="Lagkouvardos I."/>
            <person name="Roy S."/>
            <person name="Zafar N."/>
            <person name="Bertelli C."/>
            <person name="Schilde C."/>
            <person name="Kianianmomeni A."/>
            <person name="Burglin T.R."/>
            <person name="Frech C."/>
            <person name="Turcotte B."/>
            <person name="Kopec K.O."/>
            <person name="Synnott J.M."/>
            <person name="Choo C."/>
            <person name="Paponov I."/>
            <person name="Finkler A."/>
            <person name="Soon Heng Tan C."/>
            <person name="Hutchins A.P."/>
            <person name="Weinmeier T."/>
            <person name="Rattei T."/>
            <person name="Chu J.S."/>
            <person name="Gimenez G."/>
            <person name="Irimia M."/>
            <person name="Rigden D.J."/>
            <person name="Fitzpatrick D.A."/>
            <person name="Lorenzo-Morales J."/>
            <person name="Bateman A."/>
            <person name="Chiu C.H."/>
            <person name="Tang P."/>
            <person name="Hegemann P."/>
            <person name="Fromm H."/>
            <person name="Raoult D."/>
            <person name="Greub G."/>
            <person name="Miranda-Saavedra D."/>
            <person name="Chen N."/>
            <person name="Nash P."/>
            <person name="Ginger M.L."/>
            <person name="Horn M."/>
            <person name="Schaap P."/>
            <person name="Caler L."/>
            <person name="Loftus B."/>
        </authorList>
    </citation>
    <scope>NUCLEOTIDE SEQUENCE [LARGE SCALE GENOMIC DNA]</scope>
    <source>
        <strain evidence="3 4">Neff</strain>
    </source>
</reference>
<keyword evidence="4" id="KW-1185">Reference proteome</keyword>
<evidence type="ECO:0000313" key="4">
    <source>
        <dbReference type="Proteomes" id="UP000011083"/>
    </source>
</evidence>
<dbReference type="Gene3D" id="2.120.10.30">
    <property type="entry name" value="TolB, C-terminal domain"/>
    <property type="match status" value="2"/>
</dbReference>
<dbReference type="SUPFAM" id="SSF52833">
    <property type="entry name" value="Thioredoxin-like"/>
    <property type="match status" value="1"/>
</dbReference>
<dbReference type="InterPro" id="IPR001258">
    <property type="entry name" value="NHL_repeat"/>
</dbReference>
<dbReference type="InterPro" id="IPR045302">
    <property type="entry name" value="NHL2_NHL_rpt_dom"/>
</dbReference>
<dbReference type="Pfam" id="PF01436">
    <property type="entry name" value="NHL"/>
    <property type="match status" value="2"/>
</dbReference>
<dbReference type="RefSeq" id="XP_004337565.1">
    <property type="nucleotide sequence ID" value="XM_004337517.1"/>
</dbReference>
<keyword evidence="3" id="KW-0378">Hydrolase</keyword>
<dbReference type="GO" id="GO:0016787">
    <property type="term" value="F:hydrolase activity"/>
    <property type="evidence" value="ECO:0007669"/>
    <property type="project" value="UniProtKB-KW"/>
</dbReference>
<dbReference type="InterPro" id="IPR036249">
    <property type="entry name" value="Thioredoxin-like_sf"/>
</dbReference>
<organism evidence="3 4">
    <name type="scientific">Acanthamoeba castellanii (strain ATCC 30010 / Neff)</name>
    <dbReference type="NCBI Taxonomy" id="1257118"/>
    <lineage>
        <taxon>Eukaryota</taxon>
        <taxon>Amoebozoa</taxon>
        <taxon>Discosea</taxon>
        <taxon>Longamoebia</taxon>
        <taxon>Centramoebida</taxon>
        <taxon>Acanthamoebidae</taxon>
        <taxon>Acanthamoeba</taxon>
    </lineage>
</organism>
<dbReference type="PROSITE" id="PS51352">
    <property type="entry name" value="THIOREDOXIN_2"/>
    <property type="match status" value="1"/>
</dbReference>
<name>L8GRK4_ACACF</name>
<dbReference type="Proteomes" id="UP000011083">
    <property type="component" value="Unassembled WGS sequence"/>
</dbReference>
<sequence>MEAATTSFRDQLQSLSLELQSALKQLASKEERAKARAIGAHLAKVKVLAGGAEEVKDLPQGVTWFNLSRPLSLSHDLRGKLSVLDFWTFCCINCIHVLPELAELEHKYADRAVVFVGVHSAKFENEKENEAIKQAVMRYDIHHPVVNDADLVLWNAYDIHCWPTLMLVGPDLKPLALFTGEGNKAAVDEFIAVALDSFDKAEFSDHALPTLLEQNKSPATSPLLYPGKIAIDNEHGRLFISDSNNHRIVVTDLQGAFLEEIGTRGSLGFKDGSYAEAKFNRLQGVAYHKTDEHERLYVADAENHALRVVDLLAKTVTTLAGDGTQGNDFVGGKSGREQQLSTPWDVALSPDGQQLFVAMAGTHQIWEVSLDSSAVTNYSGDGQEMNRNNTNRLKASWAQPSGLSVGPTEIFIADAESSTIRAIHRTNGKTRTIVGGDIDPKNLFAYGDKEGKAREARLQHPLGVCWVAGGLNRVVTTDTYNHKVKLLDPATNVISFWLGNGKPGLSDGVGAEAQFYEPSGACVTADGKTVFVCDTNNHAIRVIDVDTAAVRTLDLTGFAAAATTSAPAASTTSTPQAQPLKRLVNRSRATITRRGPFVIPASGELKLRIKSAAIPPAGHHFTPGAPSQWQLVAPQGQPSALFSDFTAMRGKFSTEAVDDVLVTLLIREDAAAEGETLEWEANVYYCSDDEGTCSAEALLIEIVLEKQQETASPATTPADEVDVQYTIQLAA</sequence>
<dbReference type="GeneID" id="14916182"/>
<dbReference type="VEuPathDB" id="AmoebaDB:ACA1_164010"/>
<dbReference type="InterPro" id="IPR012336">
    <property type="entry name" value="Thioredoxin-like_fold"/>
</dbReference>
<dbReference type="PANTHER" id="PTHR46388:SF2">
    <property type="entry name" value="NHL REPEAT-CONTAINING PROTEIN 2"/>
    <property type="match status" value="1"/>
</dbReference>
<dbReference type="AlphaFoldDB" id="L8GRK4"/>
<dbReference type="EMBL" id="KB008026">
    <property type="protein sequence ID" value="ELR15552.1"/>
    <property type="molecule type" value="Genomic_DNA"/>
</dbReference>
<dbReference type="Gene3D" id="3.40.30.10">
    <property type="entry name" value="Glutaredoxin"/>
    <property type="match status" value="1"/>
</dbReference>
<dbReference type="OrthoDB" id="273823at2759"/>
<keyword evidence="1" id="KW-0677">Repeat</keyword>
<accession>L8GRK4</accession>
<dbReference type="STRING" id="1257118.L8GRK4"/>
<dbReference type="KEGG" id="acan:ACA1_164010"/>
<evidence type="ECO:0000313" key="3">
    <source>
        <dbReference type="EMBL" id="ELR15552.1"/>
    </source>
</evidence>
<dbReference type="OMA" id="IAMAGVH"/>
<protein>
    <submittedName>
        <fullName evidence="3">Haloacid dehalogenase family hydrolase family protein</fullName>
    </submittedName>
</protein>